<reference evidence="3 4" key="1">
    <citation type="journal article" date="2018" name="Sci. Rep.">
        <title>Characterisation of pathogen-specific regions and novel effector candidates in Fusarium oxysporum f. sp. cepae.</title>
        <authorList>
            <person name="Armitage A.D."/>
            <person name="Taylor A."/>
            <person name="Sobczyk M.K."/>
            <person name="Baxter L."/>
            <person name="Greenfield B.P."/>
            <person name="Bates H.J."/>
            <person name="Wilson F."/>
            <person name="Jackson A.C."/>
            <person name="Ott S."/>
            <person name="Harrison R.J."/>
            <person name="Clarkson J.P."/>
        </authorList>
    </citation>
    <scope>NUCLEOTIDE SEQUENCE [LARGE SCALE GENOMIC DNA]</scope>
    <source>
        <strain evidence="3 4">FoC_Fus2</strain>
    </source>
</reference>
<accession>A0A3L6NIR0</accession>
<dbReference type="Proteomes" id="UP000270866">
    <property type="component" value="Unassembled WGS sequence"/>
</dbReference>
<name>A0A3L6NIR0_FUSOX</name>
<comment type="caution">
    <text evidence="3">The sequence shown here is derived from an EMBL/GenBank/DDBJ whole genome shotgun (WGS) entry which is preliminary data.</text>
</comment>
<feature type="compositionally biased region" description="Low complexity" evidence="1">
    <location>
        <begin position="75"/>
        <end position="88"/>
    </location>
</feature>
<evidence type="ECO:0000313" key="4">
    <source>
        <dbReference type="Proteomes" id="UP000270866"/>
    </source>
</evidence>
<dbReference type="AlphaFoldDB" id="A0A3L6NIR0"/>
<keyword evidence="2" id="KW-0812">Transmembrane</keyword>
<keyword evidence="2" id="KW-0472">Membrane</keyword>
<keyword evidence="2" id="KW-1133">Transmembrane helix</keyword>
<organism evidence="3 4">
    <name type="scientific">Fusarium oxysporum f. sp. cepae</name>
    <dbReference type="NCBI Taxonomy" id="396571"/>
    <lineage>
        <taxon>Eukaryota</taxon>
        <taxon>Fungi</taxon>
        <taxon>Dikarya</taxon>
        <taxon>Ascomycota</taxon>
        <taxon>Pezizomycotina</taxon>
        <taxon>Sordariomycetes</taxon>
        <taxon>Hypocreomycetidae</taxon>
        <taxon>Hypocreales</taxon>
        <taxon>Nectriaceae</taxon>
        <taxon>Fusarium</taxon>
        <taxon>Fusarium oxysporum species complex</taxon>
    </lineage>
</organism>
<protein>
    <submittedName>
        <fullName evidence="3">Uncharacterized protein</fullName>
    </submittedName>
</protein>
<gene>
    <name evidence="3" type="ORF">BFJ65_g8378</name>
</gene>
<sequence length="239" mass="27324">MLGLYILIGTVVAIPAGFLAYRTWRFFKRRTNRRGADVEERPAGSFHQLGSQPQDLHQHSEHQLLSGSENNEPSLEAQPQRLQPQPLLAKPPPCRLTIGSENESSLSAQPQQPLALKHPSQPKPKCRLAMRVSNEESYRSVRNLCAEGVVYDVYGDIAFELYFNSVPVCGVKIDGVMAQPEWQATYWDRDPLKELGFQPLTLNSSDRFEWRDFHSKKKKKETPQRHFNAAHLMPSNRYN</sequence>
<feature type="region of interest" description="Disordered" evidence="1">
    <location>
        <begin position="34"/>
        <end position="125"/>
    </location>
</feature>
<evidence type="ECO:0000313" key="3">
    <source>
        <dbReference type="EMBL" id="RKK18060.1"/>
    </source>
</evidence>
<evidence type="ECO:0000256" key="1">
    <source>
        <dbReference type="SAM" id="MobiDB-lite"/>
    </source>
</evidence>
<evidence type="ECO:0000256" key="2">
    <source>
        <dbReference type="SAM" id="Phobius"/>
    </source>
</evidence>
<proteinExistence type="predicted"/>
<feature type="transmembrane region" description="Helical" evidence="2">
    <location>
        <begin position="6"/>
        <end position="24"/>
    </location>
</feature>
<feature type="compositionally biased region" description="Polar residues" evidence="1">
    <location>
        <begin position="99"/>
        <end position="112"/>
    </location>
</feature>
<dbReference type="EMBL" id="MRCU01000005">
    <property type="protein sequence ID" value="RKK18060.1"/>
    <property type="molecule type" value="Genomic_DNA"/>
</dbReference>
<feature type="compositionally biased region" description="Polar residues" evidence="1">
    <location>
        <begin position="63"/>
        <end position="73"/>
    </location>
</feature>